<dbReference type="EMBL" id="CADCXV010000734">
    <property type="protein sequence ID" value="CAB0034137.1"/>
    <property type="molecule type" value="Genomic_DNA"/>
</dbReference>
<feature type="region of interest" description="Disordered" evidence="9">
    <location>
        <begin position="135"/>
        <end position="248"/>
    </location>
</feature>
<dbReference type="Pfam" id="PF00704">
    <property type="entry name" value="Glyco_hydro_18"/>
    <property type="match status" value="1"/>
</dbReference>
<dbReference type="GO" id="GO:0005576">
    <property type="term" value="C:extracellular region"/>
    <property type="evidence" value="ECO:0007669"/>
    <property type="project" value="UniProtKB-SubCell"/>
</dbReference>
<reference evidence="12 13" key="1">
    <citation type="submission" date="2020-02" db="EMBL/GenBank/DDBJ databases">
        <authorList>
            <person name="Ferguson B K."/>
        </authorList>
    </citation>
    <scope>NUCLEOTIDE SEQUENCE [LARGE SCALE GENOMIC DNA]</scope>
</reference>
<feature type="compositionally biased region" description="Pro residues" evidence="9">
    <location>
        <begin position="141"/>
        <end position="156"/>
    </location>
</feature>
<dbReference type="Pfam" id="PF00130">
    <property type="entry name" value="C1_1"/>
    <property type="match status" value="1"/>
</dbReference>
<dbReference type="SUPFAM" id="SSF51445">
    <property type="entry name" value="(Trans)glycosidases"/>
    <property type="match status" value="1"/>
</dbReference>
<dbReference type="Proteomes" id="UP000479190">
    <property type="component" value="Unassembled WGS sequence"/>
</dbReference>
<dbReference type="InterPro" id="IPR029070">
    <property type="entry name" value="Chitinase_insertion_sf"/>
</dbReference>
<dbReference type="GO" id="GO:0008061">
    <property type="term" value="F:chitin binding"/>
    <property type="evidence" value="ECO:0007669"/>
    <property type="project" value="InterPro"/>
</dbReference>
<dbReference type="CDD" id="cd20817">
    <property type="entry name" value="C1_Stac"/>
    <property type="match status" value="1"/>
</dbReference>
<dbReference type="InterPro" id="IPR001223">
    <property type="entry name" value="Glyco_hydro18_cat"/>
</dbReference>
<keyword evidence="8" id="KW-0325">Glycoprotein</keyword>
<dbReference type="GO" id="GO:0046872">
    <property type="term" value="F:metal ion binding"/>
    <property type="evidence" value="ECO:0007669"/>
    <property type="project" value="UniProtKB-KW"/>
</dbReference>
<dbReference type="InterPro" id="IPR050314">
    <property type="entry name" value="Glycosyl_Hydrlase_18"/>
</dbReference>
<dbReference type="InterPro" id="IPR002219">
    <property type="entry name" value="PKC_DAG/PE"/>
</dbReference>
<evidence type="ECO:0000256" key="7">
    <source>
        <dbReference type="ARBA" id="ARBA00023157"/>
    </source>
</evidence>
<evidence type="ECO:0000256" key="1">
    <source>
        <dbReference type="ARBA" id="ARBA00004613"/>
    </source>
</evidence>
<accession>A0A6H5I850</accession>
<keyword evidence="5" id="KW-0732">Signal</keyword>
<dbReference type="SMART" id="SM00109">
    <property type="entry name" value="C1"/>
    <property type="match status" value="1"/>
</dbReference>
<feature type="compositionally biased region" description="Low complexity" evidence="9">
    <location>
        <begin position="159"/>
        <end position="182"/>
    </location>
</feature>
<evidence type="ECO:0000313" key="12">
    <source>
        <dbReference type="EMBL" id="CAB0034137.1"/>
    </source>
</evidence>
<dbReference type="GO" id="GO:0005975">
    <property type="term" value="P:carbohydrate metabolic process"/>
    <property type="evidence" value="ECO:0007669"/>
    <property type="project" value="InterPro"/>
</dbReference>
<dbReference type="Gene3D" id="3.10.50.10">
    <property type="match status" value="1"/>
</dbReference>
<dbReference type="PANTHER" id="PTHR11177:SF235">
    <property type="entry name" value="CHITINASE-LIKE PROTEIN IDGF1-RELATED"/>
    <property type="match status" value="1"/>
</dbReference>
<evidence type="ECO:0000256" key="5">
    <source>
        <dbReference type="ARBA" id="ARBA00022729"/>
    </source>
</evidence>
<keyword evidence="4" id="KW-0479">Metal-binding</keyword>
<dbReference type="OrthoDB" id="76388at2759"/>
<dbReference type="InterPro" id="IPR017853">
    <property type="entry name" value="GH"/>
</dbReference>
<evidence type="ECO:0000256" key="4">
    <source>
        <dbReference type="ARBA" id="ARBA00022723"/>
    </source>
</evidence>
<dbReference type="SUPFAM" id="SSF54556">
    <property type="entry name" value="Chitinase insertion domain"/>
    <property type="match status" value="1"/>
</dbReference>
<keyword evidence="13" id="KW-1185">Reference proteome</keyword>
<protein>
    <submittedName>
        <fullName evidence="12">Uncharacterized protein</fullName>
    </submittedName>
</protein>
<comment type="similarity">
    <text evidence="2">Belongs to the glycosyl hydrolase 18 family. IDGF subfamily.</text>
</comment>
<feature type="domain" description="GH18" evidence="11">
    <location>
        <begin position="307"/>
        <end position="704"/>
    </location>
</feature>
<evidence type="ECO:0000256" key="6">
    <source>
        <dbReference type="ARBA" id="ARBA00022833"/>
    </source>
</evidence>
<evidence type="ECO:0000313" key="13">
    <source>
        <dbReference type="Proteomes" id="UP000479190"/>
    </source>
</evidence>
<keyword evidence="7" id="KW-1015">Disulfide bond</keyword>
<dbReference type="PANTHER" id="PTHR11177">
    <property type="entry name" value="CHITINASE"/>
    <property type="match status" value="1"/>
</dbReference>
<keyword evidence="3" id="KW-0964">Secreted</keyword>
<evidence type="ECO:0000259" key="10">
    <source>
        <dbReference type="PROSITE" id="PS50081"/>
    </source>
</evidence>
<dbReference type="FunFam" id="3.20.20.80:FF:000071">
    <property type="entry name" value="Imaginal disc growth factor"/>
    <property type="match status" value="1"/>
</dbReference>
<sequence>MSNCSNDSNTKHKWLKAFKSLKQPEKKNLNTDGAGGHQWREYTYRKITPCDACGQVLRGHARQGFRCCNCKANAHADCMSAVQPSNCPSLVPKRTPGMALLRRQKSTTQQEEASAAEQNVDIIYQVLKQAGEIRGSAANSPPTPPKSDHPPAPNPKINPATATADLTSTLPSSASTSAPQSPQRRRERLNLRMKSLSLDSPEVGAVHVRHRPRNYPNSGPRDSTPPRRFDSSSMNRLSAPCSPGQSIHGIHKQHLRGTLRMSSVELPDENEKSYSSASTSPCPSPHMNTQIHSNLPGKRVLPPNNLYVVLYNFEARHRDELDLNSKGPGKFKVDDLRPALSLCTHLVYGFAGLDATSFEMKPLNPNLDTGAGYGFYRLVPQLKRQFPELKVYLSVGGNADPYEETHKYLTLTETTNGRNKFISSVNRLLADYEFDGIDLAWQFPPAKVKKSWNFGLDDKEKEHMEGFTVLVKDLKSQLKTKNKALTLTVLPHINSSVYYNAKALAPHLDAVHLFAFDQSNPERTPKKADYPAPIYDSYGRVPDENIDYQSKYWLNNGMPGTKVVIGIPTFARTWKLTAESEAAGVPPVTAEGPGVEGPHTKIPGIMSYAEVCSRLTEAAVGKVRRVNDPSKKYGPYAFTPYDAKSGREGLWLGFEDPDTAAVKAEFVKTKLLGGVALYDLSLDDFRGVCNGDKFPIVKAAKYKL</sequence>
<dbReference type="InterPro" id="IPR046349">
    <property type="entry name" value="C1-like_sf"/>
</dbReference>
<name>A0A6H5I850_9HYME</name>
<dbReference type="AlphaFoldDB" id="A0A6H5I850"/>
<evidence type="ECO:0000259" key="11">
    <source>
        <dbReference type="PROSITE" id="PS51910"/>
    </source>
</evidence>
<dbReference type="PROSITE" id="PS00479">
    <property type="entry name" value="ZF_DAG_PE_1"/>
    <property type="match status" value="1"/>
</dbReference>
<proteinExistence type="inferred from homology"/>
<organism evidence="12 13">
    <name type="scientific">Trichogramma brassicae</name>
    <dbReference type="NCBI Taxonomy" id="86971"/>
    <lineage>
        <taxon>Eukaryota</taxon>
        <taxon>Metazoa</taxon>
        <taxon>Ecdysozoa</taxon>
        <taxon>Arthropoda</taxon>
        <taxon>Hexapoda</taxon>
        <taxon>Insecta</taxon>
        <taxon>Pterygota</taxon>
        <taxon>Neoptera</taxon>
        <taxon>Endopterygota</taxon>
        <taxon>Hymenoptera</taxon>
        <taxon>Apocrita</taxon>
        <taxon>Proctotrupomorpha</taxon>
        <taxon>Chalcidoidea</taxon>
        <taxon>Trichogrammatidae</taxon>
        <taxon>Trichogramma</taxon>
    </lineage>
</organism>
<dbReference type="InterPro" id="IPR011583">
    <property type="entry name" value="Chitinase_II/V-like_cat"/>
</dbReference>
<feature type="domain" description="Phorbol-ester/DAG-type" evidence="10">
    <location>
        <begin position="36"/>
        <end position="87"/>
    </location>
</feature>
<evidence type="ECO:0000256" key="2">
    <source>
        <dbReference type="ARBA" id="ARBA00006606"/>
    </source>
</evidence>
<keyword evidence="6" id="KW-0862">Zinc</keyword>
<dbReference type="SUPFAM" id="SSF57889">
    <property type="entry name" value="Cysteine-rich domain"/>
    <property type="match status" value="1"/>
</dbReference>
<dbReference type="SMART" id="SM00636">
    <property type="entry name" value="Glyco_18"/>
    <property type="match status" value="1"/>
</dbReference>
<comment type="subcellular location">
    <subcellularLocation>
        <location evidence="1">Secreted</location>
    </subcellularLocation>
</comment>
<evidence type="ECO:0000256" key="9">
    <source>
        <dbReference type="SAM" id="MobiDB-lite"/>
    </source>
</evidence>
<evidence type="ECO:0000256" key="3">
    <source>
        <dbReference type="ARBA" id="ARBA00022525"/>
    </source>
</evidence>
<dbReference type="GO" id="GO:0004568">
    <property type="term" value="F:chitinase activity"/>
    <property type="evidence" value="ECO:0007669"/>
    <property type="project" value="TreeGrafter"/>
</dbReference>
<feature type="region of interest" description="Disordered" evidence="9">
    <location>
        <begin position="266"/>
        <end position="297"/>
    </location>
</feature>
<dbReference type="Gene3D" id="3.20.20.80">
    <property type="entry name" value="Glycosidases"/>
    <property type="match status" value="1"/>
</dbReference>
<dbReference type="GO" id="GO:0006032">
    <property type="term" value="P:chitin catabolic process"/>
    <property type="evidence" value="ECO:0007669"/>
    <property type="project" value="TreeGrafter"/>
</dbReference>
<evidence type="ECO:0000256" key="8">
    <source>
        <dbReference type="ARBA" id="ARBA00023180"/>
    </source>
</evidence>
<dbReference type="PROSITE" id="PS51910">
    <property type="entry name" value="GH18_2"/>
    <property type="match status" value="1"/>
</dbReference>
<dbReference type="PROSITE" id="PS50081">
    <property type="entry name" value="ZF_DAG_PE_2"/>
    <property type="match status" value="1"/>
</dbReference>
<dbReference type="Gene3D" id="3.30.60.20">
    <property type="match status" value="1"/>
</dbReference>
<gene>
    <name evidence="12" type="ORF">TBRA_LOCUS6035</name>
</gene>